<proteinExistence type="predicted"/>
<reference evidence="2" key="2">
    <citation type="submission" date="2025-08" db="UniProtKB">
        <authorList>
            <consortium name="RefSeq"/>
        </authorList>
    </citation>
    <scope>IDENTIFICATION</scope>
    <source>
        <tissue evidence="2">Leaf</tissue>
    </source>
</reference>
<keyword evidence="1" id="KW-1185">Reference proteome</keyword>
<dbReference type="STRING" id="4096.A0A1U7WXT5"/>
<evidence type="ECO:0000313" key="1">
    <source>
        <dbReference type="Proteomes" id="UP000189701"/>
    </source>
</evidence>
<gene>
    <name evidence="2" type="primary">LOC104232023</name>
</gene>
<protein>
    <submittedName>
        <fullName evidence="2">Uncharacterized protein LOC104232023</fullName>
    </submittedName>
</protein>
<evidence type="ECO:0000313" key="2">
    <source>
        <dbReference type="RefSeq" id="XP_009783418.1"/>
    </source>
</evidence>
<dbReference type="Proteomes" id="UP000189701">
    <property type="component" value="Unplaced"/>
</dbReference>
<dbReference type="AlphaFoldDB" id="A0A1U7WXT5"/>
<dbReference type="PANTHER" id="PTHR46238">
    <property type="entry name" value="REVERSE TRANSCRIPTASE DOMAIN-CONTAINING PROTEIN"/>
    <property type="match status" value="1"/>
</dbReference>
<sequence length="131" mass="15956">MGWMKRRFTYSVLYDRNVPPRLSGKFYRTVVRPVMLYGAECSPVKKSHVQKMKVAKIGMLRWMYGYTKRDKIRNKVIRDKVGMALVEDKMRELKLRWFGHVRRRDTNTQVRRCESLTMAGQRRDRRRHKKY</sequence>
<dbReference type="RefSeq" id="XP_009783418.1">
    <property type="nucleotide sequence ID" value="XM_009785116.1"/>
</dbReference>
<organism evidence="1 2">
    <name type="scientific">Nicotiana sylvestris</name>
    <name type="common">Wood tobacco</name>
    <name type="synonym">South American tobacco</name>
    <dbReference type="NCBI Taxonomy" id="4096"/>
    <lineage>
        <taxon>Eukaryota</taxon>
        <taxon>Viridiplantae</taxon>
        <taxon>Streptophyta</taxon>
        <taxon>Embryophyta</taxon>
        <taxon>Tracheophyta</taxon>
        <taxon>Spermatophyta</taxon>
        <taxon>Magnoliopsida</taxon>
        <taxon>eudicotyledons</taxon>
        <taxon>Gunneridae</taxon>
        <taxon>Pentapetalae</taxon>
        <taxon>asterids</taxon>
        <taxon>lamiids</taxon>
        <taxon>Solanales</taxon>
        <taxon>Solanaceae</taxon>
        <taxon>Nicotianoideae</taxon>
        <taxon>Nicotianeae</taxon>
        <taxon>Nicotiana</taxon>
    </lineage>
</organism>
<accession>A0A1U7WXT5</accession>
<dbReference type="PANTHER" id="PTHR46238:SF8">
    <property type="entry name" value="ENDONUCLEASE_EXONUCLEASE_PHOSPHATASE DOMAIN-CONTAINING PROTEIN"/>
    <property type="match status" value="1"/>
</dbReference>
<reference evidence="1" key="1">
    <citation type="journal article" date="2013" name="Genome Biol.">
        <title>Reference genomes and transcriptomes of Nicotiana sylvestris and Nicotiana tomentosiformis.</title>
        <authorList>
            <person name="Sierro N."/>
            <person name="Battey J.N."/>
            <person name="Ouadi S."/>
            <person name="Bovet L."/>
            <person name="Goepfert S."/>
            <person name="Bakaher N."/>
            <person name="Peitsch M.C."/>
            <person name="Ivanov N.V."/>
        </authorList>
    </citation>
    <scope>NUCLEOTIDE SEQUENCE [LARGE SCALE GENOMIC DNA]</scope>
</reference>
<name>A0A1U7WXT5_NICSY</name>